<evidence type="ECO:0000313" key="2">
    <source>
        <dbReference type="EMBL" id="PSW10856.1"/>
    </source>
</evidence>
<feature type="chain" id="PRO_5015550505" evidence="1">
    <location>
        <begin position="20"/>
        <end position="387"/>
    </location>
</feature>
<sequence length="387" mass="42159">MKKTLFASLIALLSAGVNAELIQHTDQIAEVKFTGSTYELGKHVGDVAKDDILDSIARFDDTLGVMLPGLNVASLGKSYDGEQVFENLQQQSPEAASYIKGLSESLNLPPSFLLAVGMSDEAILESQRNGGIGFLQAEAPAKCSVMGMTDGKGKGWGVANFDYMAVNYEGLIVLNHTDENGKTKVIQTWAGLIPYGGIAKGGQPLLMNTMADEGTYREKDGGDILKGNAPSYVLSWDAYNATSPEELLDMYRSGPGKYSAYFSYVMLAPDGEALNVENGYKARYSYSYNQKQSHANHSKFVEHNFVDSKFAAKTLDRQAALDEFMASATAKTTQDEAVAAMHSKPLWKGRGELMGTVTTTYYQIDGNKVDMTIYTDSDHEPVIIKNY</sequence>
<gene>
    <name evidence="2" type="ORF">C9J01_17810</name>
</gene>
<dbReference type="OrthoDB" id="6252241at2"/>
<comment type="caution">
    <text evidence="2">The sequence shown here is derived from an EMBL/GenBank/DDBJ whole genome shotgun (WGS) entry which is preliminary data.</text>
</comment>
<keyword evidence="1" id="KW-0732">Signal</keyword>
<reference evidence="2 3" key="1">
    <citation type="submission" date="2018-03" db="EMBL/GenBank/DDBJ databases">
        <title>Whole genome sequencing of Histamine producing bacteria.</title>
        <authorList>
            <person name="Butler K."/>
        </authorList>
    </citation>
    <scope>NUCLEOTIDE SEQUENCE [LARGE SCALE GENOMIC DNA]</scope>
    <source>
        <strain evidence="2 3">DSM 19138</strain>
    </source>
</reference>
<name>A0A2T3NAV1_9GAMM</name>
<dbReference type="RefSeq" id="WP_107299540.1">
    <property type="nucleotide sequence ID" value="NZ_PYMB01000009.1"/>
</dbReference>
<dbReference type="AlphaFoldDB" id="A0A2T3NAV1"/>
<feature type="signal peptide" evidence="1">
    <location>
        <begin position="1"/>
        <end position="19"/>
    </location>
</feature>
<dbReference type="Gene3D" id="3.60.60.10">
    <property type="entry name" value="Penicillin V Acylase, Chain A"/>
    <property type="match status" value="1"/>
</dbReference>
<dbReference type="Proteomes" id="UP000241346">
    <property type="component" value="Unassembled WGS sequence"/>
</dbReference>
<proteinExistence type="predicted"/>
<protein>
    <submittedName>
        <fullName evidence="2">Uncharacterized protein</fullName>
    </submittedName>
</protein>
<dbReference type="Gene3D" id="1.10.10.2120">
    <property type="match status" value="1"/>
</dbReference>
<evidence type="ECO:0000256" key="1">
    <source>
        <dbReference type="SAM" id="SignalP"/>
    </source>
</evidence>
<accession>A0A2T3NAV1</accession>
<organism evidence="2 3">
    <name type="scientific">Photobacterium rosenbergii</name>
    <dbReference type="NCBI Taxonomy" id="294936"/>
    <lineage>
        <taxon>Bacteria</taxon>
        <taxon>Pseudomonadati</taxon>
        <taxon>Pseudomonadota</taxon>
        <taxon>Gammaproteobacteria</taxon>
        <taxon>Vibrionales</taxon>
        <taxon>Vibrionaceae</taxon>
        <taxon>Photobacterium</taxon>
    </lineage>
</organism>
<dbReference type="InterPro" id="IPR047794">
    <property type="entry name" value="C45_proenzyme-like"/>
</dbReference>
<evidence type="ECO:0000313" key="3">
    <source>
        <dbReference type="Proteomes" id="UP000241346"/>
    </source>
</evidence>
<dbReference type="NCBIfam" id="NF040521">
    <property type="entry name" value="C45_proenzyme"/>
    <property type="match status" value="1"/>
</dbReference>
<dbReference type="EMBL" id="PYMB01000009">
    <property type="protein sequence ID" value="PSW10856.1"/>
    <property type="molecule type" value="Genomic_DNA"/>
</dbReference>